<dbReference type="AlphaFoldDB" id="A0A6I2NSJ5"/>
<dbReference type="EMBL" id="WKNE01000007">
    <property type="protein sequence ID" value="MRZ55224.1"/>
    <property type="molecule type" value="Genomic_DNA"/>
</dbReference>
<name>A0A6I2NSJ5_PARDI</name>
<accession>A0A6I2NSJ5</accession>
<dbReference type="InterPro" id="IPR021638">
    <property type="entry name" value="DUF3244"/>
</dbReference>
<dbReference type="Pfam" id="PF11589">
    <property type="entry name" value="DUF3244"/>
    <property type="match status" value="1"/>
</dbReference>
<comment type="caution">
    <text evidence="1">The sequence shown here is derived from an EMBL/GenBank/DDBJ whole genome shotgun (WGS) entry which is preliminary data.</text>
</comment>
<sequence>MKAHLLTLCILFGFFLSISLAYGDDIPIHGEWDDEDYRSITALPPTLSIEKNVLSVKLVDALDDLTIYVTDEAGIIIYENTISGNIGEVFSIPLSEVDSNTYQVILTHKLGCLVGKFEN</sequence>
<organism evidence="1 2">
    <name type="scientific">Parabacteroides distasonis</name>
    <dbReference type="NCBI Taxonomy" id="823"/>
    <lineage>
        <taxon>Bacteria</taxon>
        <taxon>Pseudomonadati</taxon>
        <taxon>Bacteroidota</taxon>
        <taxon>Bacteroidia</taxon>
        <taxon>Bacteroidales</taxon>
        <taxon>Tannerellaceae</taxon>
        <taxon>Parabacteroides</taxon>
    </lineage>
</organism>
<dbReference type="RefSeq" id="WP_122370480.1">
    <property type="nucleotide sequence ID" value="NZ_BAABYH010000001.1"/>
</dbReference>
<gene>
    <name evidence="1" type="ORF">GKD68_10725</name>
</gene>
<evidence type="ECO:0000313" key="2">
    <source>
        <dbReference type="Proteomes" id="UP000432516"/>
    </source>
</evidence>
<dbReference type="Gene3D" id="2.60.40.3080">
    <property type="match status" value="1"/>
</dbReference>
<proteinExistence type="predicted"/>
<dbReference type="Proteomes" id="UP000432516">
    <property type="component" value="Unassembled WGS sequence"/>
</dbReference>
<evidence type="ECO:0000313" key="1">
    <source>
        <dbReference type="EMBL" id="MRZ55224.1"/>
    </source>
</evidence>
<reference evidence="1 2" key="1">
    <citation type="journal article" date="2019" name="Nat. Med.">
        <title>A library of human gut bacterial isolates paired with longitudinal multiomics data enables mechanistic microbiome research.</title>
        <authorList>
            <person name="Poyet M."/>
            <person name="Groussin M."/>
            <person name="Gibbons S.M."/>
            <person name="Avila-Pacheco J."/>
            <person name="Jiang X."/>
            <person name="Kearney S.M."/>
            <person name="Perrotta A.R."/>
            <person name="Berdy B."/>
            <person name="Zhao S."/>
            <person name="Lieberman T.D."/>
            <person name="Swanson P.K."/>
            <person name="Smith M."/>
            <person name="Roesemann S."/>
            <person name="Alexander J.E."/>
            <person name="Rich S.A."/>
            <person name="Livny J."/>
            <person name="Vlamakis H."/>
            <person name="Clish C."/>
            <person name="Bullock K."/>
            <person name="Deik A."/>
            <person name="Scott J."/>
            <person name="Pierce K.A."/>
            <person name="Xavier R.J."/>
            <person name="Alm E.J."/>
        </authorList>
    </citation>
    <scope>NUCLEOTIDE SEQUENCE [LARGE SCALE GENOMIC DNA]</scope>
    <source>
        <strain evidence="1 2">BIOML-A2</strain>
    </source>
</reference>
<protein>
    <submittedName>
        <fullName evidence="1">DUF3244 domain-containing protein</fullName>
    </submittedName>
</protein>